<dbReference type="Gene3D" id="1.10.260.40">
    <property type="entry name" value="lambda repressor-like DNA-binding domains"/>
    <property type="match status" value="1"/>
</dbReference>
<keyword evidence="6" id="KW-1185">Reference proteome</keyword>
<gene>
    <name evidence="5" type="ORF">Prum_002700</name>
</gene>
<dbReference type="Proteomes" id="UP000482960">
    <property type="component" value="Unassembled WGS sequence"/>
</dbReference>
<dbReference type="Pfam" id="PF13377">
    <property type="entry name" value="Peripla_BP_3"/>
    <property type="match status" value="1"/>
</dbReference>
<dbReference type="InterPro" id="IPR000843">
    <property type="entry name" value="HTH_LacI"/>
</dbReference>
<dbReference type="InterPro" id="IPR028082">
    <property type="entry name" value="Peripla_BP_I"/>
</dbReference>
<dbReference type="GO" id="GO:0000976">
    <property type="term" value="F:transcription cis-regulatory region binding"/>
    <property type="evidence" value="ECO:0007669"/>
    <property type="project" value="TreeGrafter"/>
</dbReference>
<evidence type="ECO:0000313" key="6">
    <source>
        <dbReference type="Proteomes" id="UP000482960"/>
    </source>
</evidence>
<keyword evidence="2" id="KW-0238">DNA-binding</keyword>
<protein>
    <submittedName>
        <fullName evidence="5">Transcriptional regulator</fullName>
    </submittedName>
</protein>
<dbReference type="GO" id="GO:0003700">
    <property type="term" value="F:DNA-binding transcription factor activity"/>
    <property type="evidence" value="ECO:0007669"/>
    <property type="project" value="TreeGrafter"/>
</dbReference>
<dbReference type="CDD" id="cd01392">
    <property type="entry name" value="HTH_LacI"/>
    <property type="match status" value="1"/>
</dbReference>
<evidence type="ECO:0000259" key="4">
    <source>
        <dbReference type="PROSITE" id="PS50932"/>
    </source>
</evidence>
<evidence type="ECO:0000313" key="5">
    <source>
        <dbReference type="EMBL" id="GFJ86628.1"/>
    </source>
</evidence>
<dbReference type="EMBL" id="BLPG01000001">
    <property type="protein sequence ID" value="GFJ86628.1"/>
    <property type="molecule type" value="Genomic_DNA"/>
</dbReference>
<dbReference type="SUPFAM" id="SSF47413">
    <property type="entry name" value="lambda repressor-like DNA-binding domains"/>
    <property type="match status" value="1"/>
</dbReference>
<evidence type="ECO:0000256" key="2">
    <source>
        <dbReference type="ARBA" id="ARBA00023125"/>
    </source>
</evidence>
<keyword evidence="1" id="KW-0805">Transcription regulation</keyword>
<dbReference type="InterPro" id="IPR010982">
    <property type="entry name" value="Lambda_DNA-bd_dom_sf"/>
</dbReference>
<dbReference type="Gene3D" id="3.40.50.2300">
    <property type="match status" value="2"/>
</dbReference>
<dbReference type="Pfam" id="PF00356">
    <property type="entry name" value="LacI"/>
    <property type="match status" value="1"/>
</dbReference>
<evidence type="ECO:0000256" key="1">
    <source>
        <dbReference type="ARBA" id="ARBA00023015"/>
    </source>
</evidence>
<reference evidence="5 6" key="2">
    <citation type="submission" date="2020-03" db="EMBL/GenBank/DDBJ databases">
        <authorList>
            <person name="Ichikawa N."/>
            <person name="Kimura A."/>
            <person name="Kitahashi Y."/>
            <person name="Uohara A."/>
        </authorList>
    </citation>
    <scope>NUCLEOTIDE SEQUENCE [LARGE SCALE GENOMIC DNA]</scope>
    <source>
        <strain evidence="5 6">NBRC 108638</strain>
    </source>
</reference>
<dbReference type="AlphaFoldDB" id="A0A6V8KV75"/>
<accession>A0A6V8KV75</accession>
<dbReference type="PANTHER" id="PTHR30146:SF153">
    <property type="entry name" value="LACTOSE OPERON REPRESSOR"/>
    <property type="match status" value="1"/>
</dbReference>
<organism evidence="5 6">
    <name type="scientific">Phytohabitans rumicis</name>
    <dbReference type="NCBI Taxonomy" id="1076125"/>
    <lineage>
        <taxon>Bacteria</taxon>
        <taxon>Bacillati</taxon>
        <taxon>Actinomycetota</taxon>
        <taxon>Actinomycetes</taxon>
        <taxon>Micromonosporales</taxon>
        <taxon>Micromonosporaceae</taxon>
    </lineage>
</organism>
<reference evidence="5 6" key="1">
    <citation type="submission" date="2020-03" db="EMBL/GenBank/DDBJ databases">
        <title>Whole genome shotgun sequence of Phytohabitans rumicis NBRC 108638.</title>
        <authorList>
            <person name="Komaki H."/>
            <person name="Tamura T."/>
        </authorList>
    </citation>
    <scope>NUCLEOTIDE SEQUENCE [LARGE SCALE GENOMIC DNA]</scope>
    <source>
        <strain evidence="5 6">NBRC 108638</strain>
    </source>
</reference>
<comment type="caution">
    <text evidence="5">The sequence shown here is derived from an EMBL/GenBank/DDBJ whole genome shotgun (WGS) entry which is preliminary data.</text>
</comment>
<dbReference type="InterPro" id="IPR046335">
    <property type="entry name" value="LacI/GalR-like_sensor"/>
</dbReference>
<evidence type="ECO:0000256" key="3">
    <source>
        <dbReference type="ARBA" id="ARBA00023163"/>
    </source>
</evidence>
<dbReference type="SUPFAM" id="SSF53822">
    <property type="entry name" value="Periplasmic binding protein-like I"/>
    <property type="match status" value="1"/>
</dbReference>
<dbReference type="SMART" id="SM00354">
    <property type="entry name" value="HTH_LACI"/>
    <property type="match status" value="1"/>
</dbReference>
<keyword evidence="3" id="KW-0804">Transcription</keyword>
<proteinExistence type="predicted"/>
<dbReference type="PANTHER" id="PTHR30146">
    <property type="entry name" value="LACI-RELATED TRANSCRIPTIONAL REPRESSOR"/>
    <property type="match status" value="1"/>
</dbReference>
<name>A0A6V8KV75_9ACTN</name>
<dbReference type="PROSITE" id="PS50932">
    <property type="entry name" value="HTH_LACI_2"/>
    <property type="match status" value="1"/>
</dbReference>
<feature type="domain" description="HTH lacI-type" evidence="4">
    <location>
        <begin position="1"/>
        <end position="53"/>
    </location>
</feature>
<dbReference type="RefSeq" id="WP_246277569.1">
    <property type="nucleotide sequence ID" value="NZ_BAABJB010000030.1"/>
</dbReference>
<sequence length="328" mass="34633">MAVIARLAGVSTPTVSRVLNGRSGVASETRRQVEALLQEHGYRRPNVAVPAASVEVVFFGLESHLGISILRGVERVVRQRDLVVGFTDVSMPGSKSRTWADQLLARRPVGVIAAHSYFTPQDHALLSASGIPMVALDPAGIPPEAVPSVGAANWSGGVAAARHLLLLGHRRIAVIGGPVNSLAARARLEACRAAMDAAGVPLEGRLVRNGEFFFEEGLALGRDLLGLADRPTAVVCGNDLQALGVYEAARLARLSIPDDLSVIGFDDLDCSHWCGPPLTTVRQPFDEMGAAAAALVLAFVDGEVPSQTRVELPTTLMVRGSTAPPRDR</sequence>